<evidence type="ECO:0000313" key="2">
    <source>
        <dbReference type="Proteomes" id="UP000265618"/>
    </source>
</evidence>
<dbReference type="EMBL" id="BDIP01003300">
    <property type="protein sequence ID" value="GCA63371.1"/>
    <property type="molecule type" value="Genomic_DNA"/>
</dbReference>
<gene>
    <name evidence="1" type="ORF">KIPB_009583</name>
</gene>
<proteinExistence type="predicted"/>
<evidence type="ECO:0000313" key="1">
    <source>
        <dbReference type="EMBL" id="GCA63371.1"/>
    </source>
</evidence>
<reference evidence="1 2" key="1">
    <citation type="journal article" date="2018" name="PLoS ONE">
        <title>The draft genome of Kipferlia bialata reveals reductive genome evolution in fornicate parasites.</title>
        <authorList>
            <person name="Tanifuji G."/>
            <person name="Takabayashi S."/>
            <person name="Kume K."/>
            <person name="Takagi M."/>
            <person name="Nakayama T."/>
            <person name="Kamikawa R."/>
            <person name="Inagaki Y."/>
            <person name="Hashimoto T."/>
        </authorList>
    </citation>
    <scope>NUCLEOTIDE SEQUENCE [LARGE SCALE GENOMIC DNA]</scope>
    <source>
        <strain evidence="1">NY0173</strain>
    </source>
</reference>
<name>A0A391NNY4_9EUKA</name>
<dbReference type="Proteomes" id="UP000265618">
    <property type="component" value="Unassembled WGS sequence"/>
</dbReference>
<comment type="caution">
    <text evidence="1">The sequence shown here is derived from an EMBL/GenBank/DDBJ whole genome shotgun (WGS) entry which is preliminary data.</text>
</comment>
<keyword evidence="2" id="KW-1185">Reference proteome</keyword>
<protein>
    <submittedName>
        <fullName evidence="1">Uncharacterized protein</fullName>
    </submittedName>
</protein>
<organism evidence="1 2">
    <name type="scientific">Kipferlia bialata</name>
    <dbReference type="NCBI Taxonomy" id="797122"/>
    <lineage>
        <taxon>Eukaryota</taxon>
        <taxon>Metamonada</taxon>
        <taxon>Carpediemonas-like organisms</taxon>
        <taxon>Kipferlia</taxon>
    </lineage>
</organism>
<sequence>MEYVTQRIHKVHKQTQRVRRASELERQRQMHTVAVDEVGFGEDEREAARTLEALQTRSAASPQDPPTFASLFSAMPQISPEKARERVVLPTASIAPGEREGEMHALGQRLMAIADASTEDMSLVSLVTAASEGEGEGEDSGSEF</sequence>
<dbReference type="AlphaFoldDB" id="A0A391NNY4"/>
<accession>A0A391NNY4</accession>